<dbReference type="EMBL" id="JAUTXU010000178">
    <property type="protein sequence ID" value="KAK3700986.1"/>
    <property type="molecule type" value="Genomic_DNA"/>
</dbReference>
<evidence type="ECO:0000313" key="2">
    <source>
        <dbReference type="Proteomes" id="UP001281147"/>
    </source>
</evidence>
<protein>
    <submittedName>
        <fullName evidence="1">Uncharacterized protein</fullName>
    </submittedName>
</protein>
<dbReference type="Proteomes" id="UP001281147">
    <property type="component" value="Unassembled WGS sequence"/>
</dbReference>
<accession>A0ACC3MRK3</accession>
<evidence type="ECO:0000313" key="1">
    <source>
        <dbReference type="EMBL" id="KAK3700986.1"/>
    </source>
</evidence>
<name>A0ACC3MRK3_9PEZI</name>
<gene>
    <name evidence="1" type="ORF">LTR37_015692</name>
</gene>
<sequence length="2180" mass="241571">MRQLIESNVGPVRGRSPALPPSSPPIDHDIALEQQTLHPTQPDPAAPKHLLSPETASVPRPRTPVSAHSRLRDTSSEYYTAAWGSPYERSPSSRSLRTALSEQVPSEDFGSSPGPNFGLEHLVPSRLGDLSLPRPPVFRSSEPASSAEQESEDPDITPRSRTRRWVQLPRKADHSEKGKWWSDESAHSGSDPELTRYRGFSDSSQKPAVGHRSHESNRTLDQKTFWQKLREKRSGDMSGLYASRWAATPPADEEQLAPAVQREPASSLSGSRWADTPSPESSQKDGEGRERAVENAEESGIDTSVGNKDEAGAQLELKDSEVLNEQWSDIDNTTDVEQAVNATKGGPEAPANDEINTAGLEARAEEMQHSPSVPEPIQPTPTRDETMGLVANAANSSRLRAPRLKKKVSWRGKTCAIQIPDPDYEALGVQPLSLDEVKARLAKLEEEGYSTSGFDLSAASHADDDLAHVRPIFPEEAHSPTSAHHEGPRVLLPDLKKWTAYKDWLMEQKLAALGVSLANDEPAVAGAQDTSRQSSGQHPPLPFSPPISTTSAHSTGRPAMVRGHSHTMTAASPVSPLNGPYGHMHRHSTFTGPLGLQTAQPQLQQPGFSGMRTYSPQSQYAAQRPTMLRAQSFSPQGQQTLQQPGPQGFQSFSPQSQFAIPGFNCAHSPAQVAGLRNNVDGSRGPGSSLSHQVLAQPAQRYDRFQMPGLPGAYVPHSVDPQPGPLLPQLPEEDDEGELKAKSESELEPDTEPAVYVPPHKTAQLHADIAVPTPRGHRHNISEGLERDVLESETKHESEQQDWVEVDEESENRAVTDDNAEASATSTSERDSSSQDHIVQQSAQNHNKTGSRLNVAAPSFNFNPEASFQPGSTSFTFGAQSPKPNNQPSLSHARRQSSGTFNVTAPEFKPSQGPGTVFDFFTSGPPFKPDAPVFQPLNNGDKTIEQLPSIFGKVDISDAVKPARRSKAVAIIRPEETLDKSDSGTNFEDEEGRPVRSEERSKRQRKVGDDGDEVPQFAEPTPMPEACDFMVKPVSEATGEDKRPLDSNEDLSSDEYSAAEEAREAAIDGIDLTLQDLWQPLDAGTQACHGHKLSGSLSALAKPFEPSYYSDVEDLPGHEAKPSFTSISELEEGEIKEDDQPPTSPPEDREQNEGDISPVFEASFDFEHPSSARVDNVLYGEPSFEEIDAVMRQLNEAEEDQSVENNADISPMSSPRAHPMDGVTYLPHWSRSDAPSPSPGRQRVPLTSQPDSSITIHDRTDSGEGAMNGWPKGNGLDKNHEFATNDWTGLFSANDEENLGHRKQFFDSQIDHLIGRVVEKRLQPLEDSLRTIQQAVTRSPTSAKPVLKRTLSAIESDADDEDELLEEQRQRLNSRGREKRSDQIKAAVLEALREHSPQRPSQSSLEIQELHSVLADMQESFARAASSVLELEDVRTVIEEVVGRQSQESVARLSDEGEKQIMHKREVSELEGRLNETLTGALEEANRRHAVEEREVETKKMLRLAEEELELLREQNRDVKSRLQAVDQERDDLFRRAERAEEAQREAEDHADTLEAESTATHATLEEYRKSSKGWRQDIDQATREREERENNITDLERELEESRELGISMRRRLEKLHSDMSTAAGQLASEKASWRAEEDEYRARCDSLEAQVSIYHNERQQFQDEVRALRADTAELTETNLALDQMKSSNASLEEMVRKLQADLIEQQTLAARFERDAIDAREAGRAEVQRTRISMETNIETANHQVNVGRVEFESELARVRLELENVRIEAETAKARHEHLLEEEDTARREALYKINHASSVALKEARQKHEETLEDMKAAHNRALGHALEDKQRSEYFLNERLALSDSKVQHFQERVVHLEERLEVAKSAAEAAAMSAKSRYAPPSVPAHSALPEKVSPQALRESILVLQEQLQEREARVERLQSQVDKEGPAELKKRDDEIAWLRELLANRSDELGDLVDTLARPAFDRGAVRDAAIRIRASLQMEEQEKERHSPNTLPGQAIASLSNFAAPKLTTAFSKWRATMESSSLRNAPRANRPPRSSTPSKPPASSFSMPNGFTVGLMTPPASNLRSTPSPEATSSVPPPRLHSRSGEEAGDTAASETQTPRGRPQSASPESPITPLFRSQSYDRDAKDNNAYIMEDSFEDENLEIEDNQPPAFRSLEAELHGVNEDENVE</sequence>
<keyword evidence="2" id="KW-1185">Reference proteome</keyword>
<comment type="caution">
    <text evidence="1">The sequence shown here is derived from an EMBL/GenBank/DDBJ whole genome shotgun (WGS) entry which is preliminary data.</text>
</comment>
<reference evidence="1" key="1">
    <citation type="submission" date="2023-07" db="EMBL/GenBank/DDBJ databases">
        <title>Black Yeasts Isolated from many extreme environments.</title>
        <authorList>
            <person name="Coleine C."/>
            <person name="Stajich J.E."/>
            <person name="Selbmann L."/>
        </authorList>
    </citation>
    <scope>NUCLEOTIDE SEQUENCE</scope>
    <source>
        <strain evidence="1">CCFEE 5714</strain>
    </source>
</reference>
<organism evidence="1 2">
    <name type="scientific">Vermiconidia calcicola</name>
    <dbReference type="NCBI Taxonomy" id="1690605"/>
    <lineage>
        <taxon>Eukaryota</taxon>
        <taxon>Fungi</taxon>
        <taxon>Dikarya</taxon>
        <taxon>Ascomycota</taxon>
        <taxon>Pezizomycotina</taxon>
        <taxon>Dothideomycetes</taxon>
        <taxon>Dothideomycetidae</taxon>
        <taxon>Mycosphaerellales</taxon>
        <taxon>Extremaceae</taxon>
        <taxon>Vermiconidia</taxon>
    </lineage>
</organism>
<proteinExistence type="predicted"/>